<feature type="chain" id="PRO_5045124678" description="Sulfatase N-terminal domain-containing protein" evidence="5">
    <location>
        <begin position="21"/>
        <end position="471"/>
    </location>
</feature>
<sequence>MSRKLLVYLLFIVSTIAVNAQKKKQPNVIIILADDLGWADVGFNGSTDIPTPNLDKLANSGVNFSAGYATHPYCGPSRAGLLAGRPQQRFGCENNIGKKFKGEIMGMPLGETMISEVLQDNGYQTCAIGKWHLGHTKEYWPNNRGFNDWFGFSGGSRNYWGKSWEKDFTTWHQIMRDGKPEPLENLSYLTDDFSNAAVEYVDKYSKNNKPFFMYLAYNAPHAPIQATKAYLDKVDYIEQGERATYAAMVAGMDTGIGKLVDKLKATGEYENTLIFFYSDNGGHGKGSNQFPYRGQKGMLFEGGIRVPFFMSWPAGFKGNQKLDKPIIAYDIFTTVLEAANIKYHDAKKLTGVNLLPFVKENRPNKNPHEKLFWRYSDGNGYAVRIGNYKLVKELVRDDLLLFNLKTDKYEHHNLASQMPEKVKELQEEYKIWNKNNVDNLWPDTHIPNVLKMKKAREDAVKKAVSGENRYK</sequence>
<evidence type="ECO:0000256" key="1">
    <source>
        <dbReference type="ARBA" id="ARBA00008779"/>
    </source>
</evidence>
<dbReference type="InterPro" id="IPR017850">
    <property type="entry name" value="Alkaline_phosphatase_core_sf"/>
</dbReference>
<comment type="similarity">
    <text evidence="1">Belongs to the sulfatase family.</text>
</comment>
<proteinExistence type="inferred from homology"/>
<keyword evidence="8" id="KW-1185">Reference proteome</keyword>
<keyword evidence="3" id="KW-0378">Hydrolase</keyword>
<dbReference type="InterPro" id="IPR050738">
    <property type="entry name" value="Sulfatase"/>
</dbReference>
<keyword evidence="2" id="KW-0479">Metal-binding</keyword>
<keyword evidence="4" id="KW-0106">Calcium</keyword>
<dbReference type="EMBL" id="BAABCA010000005">
    <property type="protein sequence ID" value="GAA4237304.1"/>
    <property type="molecule type" value="Genomic_DNA"/>
</dbReference>
<evidence type="ECO:0000256" key="4">
    <source>
        <dbReference type="ARBA" id="ARBA00022837"/>
    </source>
</evidence>
<gene>
    <name evidence="7" type="ORF">GCM10022291_23790</name>
</gene>
<feature type="domain" description="Sulfatase N-terminal" evidence="6">
    <location>
        <begin position="26"/>
        <end position="341"/>
    </location>
</feature>
<organism evidence="7 8">
    <name type="scientific">Postechiella marina</name>
    <dbReference type="NCBI Taxonomy" id="943941"/>
    <lineage>
        <taxon>Bacteria</taxon>
        <taxon>Pseudomonadati</taxon>
        <taxon>Bacteroidota</taxon>
        <taxon>Flavobacteriia</taxon>
        <taxon>Flavobacteriales</taxon>
        <taxon>Flavobacteriaceae</taxon>
        <taxon>Postechiella</taxon>
    </lineage>
</organism>
<dbReference type="Gene3D" id="3.30.1120.10">
    <property type="match status" value="1"/>
</dbReference>
<evidence type="ECO:0000256" key="2">
    <source>
        <dbReference type="ARBA" id="ARBA00022723"/>
    </source>
</evidence>
<protein>
    <recommendedName>
        <fullName evidence="6">Sulfatase N-terminal domain-containing protein</fullName>
    </recommendedName>
</protein>
<dbReference type="Proteomes" id="UP001501496">
    <property type="component" value="Unassembled WGS sequence"/>
</dbReference>
<dbReference type="PANTHER" id="PTHR42693:SF53">
    <property type="entry name" value="ENDO-4-O-SULFATASE"/>
    <property type="match status" value="1"/>
</dbReference>
<evidence type="ECO:0000256" key="3">
    <source>
        <dbReference type="ARBA" id="ARBA00022801"/>
    </source>
</evidence>
<dbReference type="InterPro" id="IPR000917">
    <property type="entry name" value="Sulfatase_N"/>
</dbReference>
<dbReference type="PANTHER" id="PTHR42693">
    <property type="entry name" value="ARYLSULFATASE FAMILY MEMBER"/>
    <property type="match status" value="1"/>
</dbReference>
<accession>A0ABP8CC55</accession>
<comment type="caution">
    <text evidence="7">The sequence shown here is derived from an EMBL/GenBank/DDBJ whole genome shotgun (WGS) entry which is preliminary data.</text>
</comment>
<evidence type="ECO:0000313" key="8">
    <source>
        <dbReference type="Proteomes" id="UP001501496"/>
    </source>
</evidence>
<evidence type="ECO:0000313" key="7">
    <source>
        <dbReference type="EMBL" id="GAA4237304.1"/>
    </source>
</evidence>
<evidence type="ECO:0000256" key="5">
    <source>
        <dbReference type="SAM" id="SignalP"/>
    </source>
</evidence>
<dbReference type="RefSeq" id="WP_344788479.1">
    <property type="nucleotide sequence ID" value="NZ_BAABCA010000005.1"/>
</dbReference>
<dbReference type="SUPFAM" id="SSF53649">
    <property type="entry name" value="Alkaline phosphatase-like"/>
    <property type="match status" value="1"/>
</dbReference>
<evidence type="ECO:0000259" key="6">
    <source>
        <dbReference type="Pfam" id="PF00884"/>
    </source>
</evidence>
<feature type="signal peptide" evidence="5">
    <location>
        <begin position="1"/>
        <end position="20"/>
    </location>
</feature>
<name>A0ABP8CC55_9FLAO</name>
<keyword evidence="5" id="KW-0732">Signal</keyword>
<dbReference type="Gene3D" id="3.40.720.10">
    <property type="entry name" value="Alkaline Phosphatase, subunit A"/>
    <property type="match status" value="1"/>
</dbReference>
<reference evidence="8" key="1">
    <citation type="journal article" date="2019" name="Int. J. Syst. Evol. Microbiol.">
        <title>The Global Catalogue of Microorganisms (GCM) 10K type strain sequencing project: providing services to taxonomists for standard genome sequencing and annotation.</title>
        <authorList>
            <consortium name="The Broad Institute Genomics Platform"/>
            <consortium name="The Broad Institute Genome Sequencing Center for Infectious Disease"/>
            <person name="Wu L."/>
            <person name="Ma J."/>
        </authorList>
    </citation>
    <scope>NUCLEOTIDE SEQUENCE [LARGE SCALE GENOMIC DNA]</scope>
    <source>
        <strain evidence="8">JCM 17630</strain>
    </source>
</reference>
<dbReference type="Pfam" id="PF00884">
    <property type="entry name" value="Sulfatase"/>
    <property type="match status" value="1"/>
</dbReference>
<dbReference type="PROSITE" id="PS00149">
    <property type="entry name" value="SULFATASE_2"/>
    <property type="match status" value="1"/>
</dbReference>
<dbReference type="InterPro" id="IPR024607">
    <property type="entry name" value="Sulfatase_CS"/>
</dbReference>